<keyword evidence="2" id="KW-1185">Reference proteome</keyword>
<reference evidence="2" key="2">
    <citation type="submission" date="2015-01" db="EMBL/GenBank/DDBJ databases">
        <title>Evolutionary Origins and Diversification of the Mycorrhizal Mutualists.</title>
        <authorList>
            <consortium name="DOE Joint Genome Institute"/>
            <consortium name="Mycorrhizal Genomics Consortium"/>
            <person name="Kohler A."/>
            <person name="Kuo A."/>
            <person name="Nagy L.G."/>
            <person name="Floudas D."/>
            <person name="Copeland A."/>
            <person name="Barry K.W."/>
            <person name="Cichocki N."/>
            <person name="Veneault-Fourrey C."/>
            <person name="LaButti K."/>
            <person name="Lindquist E.A."/>
            <person name="Lipzen A."/>
            <person name="Lundell T."/>
            <person name="Morin E."/>
            <person name="Murat C."/>
            <person name="Riley R."/>
            <person name="Ohm R."/>
            <person name="Sun H."/>
            <person name="Tunlid A."/>
            <person name="Henrissat B."/>
            <person name="Grigoriev I.V."/>
            <person name="Hibbett D.S."/>
            <person name="Martin F."/>
        </authorList>
    </citation>
    <scope>NUCLEOTIDE SEQUENCE [LARGE SCALE GENOMIC DNA]</scope>
    <source>
        <strain evidence="2">UH-Slu-Lm8-n1</strain>
    </source>
</reference>
<proteinExistence type="predicted"/>
<reference evidence="1 2" key="1">
    <citation type="submission" date="2014-04" db="EMBL/GenBank/DDBJ databases">
        <authorList>
            <consortium name="DOE Joint Genome Institute"/>
            <person name="Kuo A."/>
            <person name="Ruytinx J."/>
            <person name="Rineau F."/>
            <person name="Colpaert J."/>
            <person name="Kohler A."/>
            <person name="Nagy L.G."/>
            <person name="Floudas D."/>
            <person name="Copeland A."/>
            <person name="Barry K.W."/>
            <person name="Cichocki N."/>
            <person name="Veneault-Fourrey C."/>
            <person name="LaButti K."/>
            <person name="Lindquist E.A."/>
            <person name="Lipzen A."/>
            <person name="Lundell T."/>
            <person name="Morin E."/>
            <person name="Murat C."/>
            <person name="Sun H."/>
            <person name="Tunlid A."/>
            <person name="Henrissat B."/>
            <person name="Grigoriev I.V."/>
            <person name="Hibbett D.S."/>
            <person name="Martin F."/>
            <person name="Nordberg H.P."/>
            <person name="Cantor M.N."/>
            <person name="Hua S.X."/>
        </authorList>
    </citation>
    <scope>NUCLEOTIDE SEQUENCE [LARGE SCALE GENOMIC DNA]</scope>
    <source>
        <strain evidence="1 2">UH-Slu-Lm8-n1</strain>
    </source>
</reference>
<organism evidence="1 2">
    <name type="scientific">Suillus luteus UH-Slu-Lm8-n1</name>
    <dbReference type="NCBI Taxonomy" id="930992"/>
    <lineage>
        <taxon>Eukaryota</taxon>
        <taxon>Fungi</taxon>
        <taxon>Dikarya</taxon>
        <taxon>Basidiomycota</taxon>
        <taxon>Agaricomycotina</taxon>
        <taxon>Agaricomycetes</taxon>
        <taxon>Agaricomycetidae</taxon>
        <taxon>Boletales</taxon>
        <taxon>Suillineae</taxon>
        <taxon>Suillaceae</taxon>
        <taxon>Suillus</taxon>
    </lineage>
</organism>
<dbReference type="InParanoid" id="A0A0C9ZZZ4"/>
<evidence type="ECO:0000313" key="2">
    <source>
        <dbReference type="Proteomes" id="UP000054485"/>
    </source>
</evidence>
<gene>
    <name evidence="1" type="ORF">CY34DRAFT_814581</name>
</gene>
<protein>
    <submittedName>
        <fullName evidence="1">Uncharacterized protein</fullName>
    </submittedName>
</protein>
<dbReference type="AlphaFoldDB" id="A0A0C9ZZZ4"/>
<dbReference type="HOGENOM" id="CLU_2759524_0_0_1"/>
<name>A0A0C9ZZZ4_9AGAM</name>
<evidence type="ECO:0000313" key="1">
    <source>
        <dbReference type="EMBL" id="KIK31474.1"/>
    </source>
</evidence>
<dbReference type="Proteomes" id="UP000054485">
    <property type="component" value="Unassembled WGS sequence"/>
</dbReference>
<dbReference type="OrthoDB" id="416253at2759"/>
<sequence length="70" mass="7823">MIMVCVLISKCAAEEDYEKVTAIGVGNLERCAVLSFHSFNIPIRFKPKWDVALFGEELEKSATCQVKIDS</sequence>
<accession>A0A0C9ZZZ4</accession>
<dbReference type="EMBL" id="KN836961">
    <property type="protein sequence ID" value="KIK31474.1"/>
    <property type="molecule type" value="Genomic_DNA"/>
</dbReference>